<protein>
    <submittedName>
        <fullName evidence="1 2">ABC transporter substrate-binding protein</fullName>
    </submittedName>
</protein>
<dbReference type="InterPro" id="IPR050490">
    <property type="entry name" value="Bact_solute-bd_prot1"/>
</dbReference>
<dbReference type="Proteomes" id="UP000185479">
    <property type="component" value="Chromosome"/>
</dbReference>
<dbReference type="OrthoDB" id="2510110at2"/>
<accession>A0A1L7CJ86</accession>
<dbReference type="RefSeq" id="WP_075728870.1">
    <property type="nucleotide sequence ID" value="NZ_BJNB01000010.1"/>
</dbReference>
<dbReference type="PROSITE" id="PS51257">
    <property type="entry name" value="PROKAR_LIPOPROTEIN"/>
    <property type="match status" value="1"/>
</dbReference>
<reference evidence="2 4" key="2">
    <citation type="submission" date="2019-06" db="EMBL/GenBank/DDBJ databases">
        <title>Whole genome shotgun sequence of Corynebacterium flavescens NBRC 14136.</title>
        <authorList>
            <person name="Hosoyama A."/>
            <person name="Uohara A."/>
            <person name="Ohji S."/>
            <person name="Ichikawa N."/>
        </authorList>
    </citation>
    <scope>NUCLEOTIDE SEQUENCE [LARGE SCALE GENOMIC DNA]</scope>
    <source>
        <strain evidence="2 4">NBRC 14136</strain>
    </source>
</reference>
<name>A0A1L7CJ86_CORFL</name>
<dbReference type="AlphaFoldDB" id="A0A1L7CJ86"/>
<dbReference type="PANTHER" id="PTHR43649">
    <property type="entry name" value="ARABINOSE-BINDING PROTEIN-RELATED"/>
    <property type="match status" value="1"/>
</dbReference>
<reference evidence="1 3" key="1">
    <citation type="submission" date="2014-08" db="EMBL/GenBank/DDBJ databases">
        <title>Complete genome sequence of Corynebacterium flavescens OJ8(T)(=DSM 20296(T)), isolated from cheese.</title>
        <authorList>
            <person name="Ruckert C."/>
            <person name="Albersmeier A."/>
            <person name="Winkler A."/>
            <person name="Kalinowski J."/>
        </authorList>
    </citation>
    <scope>NUCLEOTIDE SEQUENCE [LARGE SCALE GENOMIC DNA]</scope>
    <source>
        <strain evidence="1 3">OJ8</strain>
    </source>
</reference>
<evidence type="ECO:0000313" key="3">
    <source>
        <dbReference type="Proteomes" id="UP000185479"/>
    </source>
</evidence>
<dbReference type="GeneID" id="82879245"/>
<dbReference type="PANTHER" id="PTHR43649:SF30">
    <property type="entry name" value="ABC TRANSPORTER SUBSTRATE-BINDING PROTEIN"/>
    <property type="match status" value="1"/>
</dbReference>
<dbReference type="KEGG" id="cfc:CFLV_00720"/>
<dbReference type="CDD" id="cd14748">
    <property type="entry name" value="PBP2_UgpB"/>
    <property type="match status" value="1"/>
</dbReference>
<dbReference type="SUPFAM" id="SSF53850">
    <property type="entry name" value="Periplasmic binding protein-like II"/>
    <property type="match status" value="1"/>
</dbReference>
<dbReference type="Gene3D" id="3.40.190.10">
    <property type="entry name" value="Periplasmic binding protein-like II"/>
    <property type="match status" value="1"/>
</dbReference>
<dbReference type="InterPro" id="IPR006311">
    <property type="entry name" value="TAT_signal"/>
</dbReference>
<dbReference type="PROSITE" id="PS51318">
    <property type="entry name" value="TAT"/>
    <property type="match status" value="1"/>
</dbReference>
<gene>
    <name evidence="2" type="ORF">CFL01nite_09390</name>
    <name evidence="1" type="ORF">CFLV_00720</name>
</gene>
<dbReference type="EMBL" id="BJNB01000010">
    <property type="protein sequence ID" value="GEB97444.1"/>
    <property type="molecule type" value="Genomic_DNA"/>
</dbReference>
<sequence>MHNRRDLILSRRSILAAMGLGAAGLGLSACVGVSSEGSKGADAAEGSSLRADFQQAPVEIPAEYKDRTPIVFWAPFTGVNFDAVTKLFDEFNKSQSDIYAAAQSQGSYNDLYQKFTAALRARKVPDIVCFPEHRWLQYWEADALAPLDGYFDDSWSLDVYMENYVGEGQVGDQTYVVPFARSTPLFYYNKDRFREAGLPEEGPKTWYEYAEMAPDLLRLDAGGNPLSAFAFSNGDQWYGQSHIWAWGGNFSRDTTITVDEGPMTEWLDWKRKFIHTDHFGYMAKSGFTDFTTGIAAACHGSTASLAGAKKTAEFEIGTAFMLGKDTAGPKVPTGGSGLSIVKSESQERQDACAELFRFLAQPEKSAQWHQETGYLPIVNAARDTDIVKKLVAEDPNYKTALDQVPNAQTADTITWWEAPVEKIDEAMAAVYGDNADPAGEVKKLQAALEDNMKKYADTITEVQQ</sequence>
<keyword evidence="3" id="KW-1185">Reference proteome</keyword>
<dbReference type="STRING" id="28028.CFLV_00720"/>
<dbReference type="EMBL" id="CP009246">
    <property type="protein sequence ID" value="APT85869.1"/>
    <property type="molecule type" value="Genomic_DNA"/>
</dbReference>
<dbReference type="Proteomes" id="UP000315353">
    <property type="component" value="Unassembled WGS sequence"/>
</dbReference>
<dbReference type="InterPro" id="IPR006059">
    <property type="entry name" value="SBP"/>
</dbReference>
<evidence type="ECO:0000313" key="1">
    <source>
        <dbReference type="EMBL" id="APT85869.1"/>
    </source>
</evidence>
<evidence type="ECO:0000313" key="4">
    <source>
        <dbReference type="Proteomes" id="UP000315353"/>
    </source>
</evidence>
<proteinExistence type="predicted"/>
<organism evidence="1 3">
    <name type="scientific">Corynebacterium flavescens</name>
    <dbReference type="NCBI Taxonomy" id="28028"/>
    <lineage>
        <taxon>Bacteria</taxon>
        <taxon>Bacillati</taxon>
        <taxon>Actinomycetota</taxon>
        <taxon>Actinomycetes</taxon>
        <taxon>Mycobacteriales</taxon>
        <taxon>Corynebacteriaceae</taxon>
        <taxon>Corynebacterium</taxon>
    </lineage>
</organism>
<dbReference type="Pfam" id="PF13416">
    <property type="entry name" value="SBP_bac_8"/>
    <property type="match status" value="1"/>
</dbReference>
<evidence type="ECO:0000313" key="2">
    <source>
        <dbReference type="EMBL" id="GEB97444.1"/>
    </source>
</evidence>